<protein>
    <submittedName>
        <fullName evidence="2">Uncharacterized protein</fullName>
    </submittedName>
</protein>
<dbReference type="Proteomes" id="UP000326924">
    <property type="component" value="Unassembled WGS sequence"/>
</dbReference>
<feature type="region of interest" description="Disordered" evidence="1">
    <location>
        <begin position="1"/>
        <end position="95"/>
    </location>
</feature>
<feature type="compositionally biased region" description="Low complexity" evidence="1">
    <location>
        <begin position="202"/>
        <end position="213"/>
    </location>
</feature>
<name>A0A5J5F1M7_9PEZI</name>
<evidence type="ECO:0000313" key="3">
    <source>
        <dbReference type="Proteomes" id="UP000326924"/>
    </source>
</evidence>
<feature type="compositionally biased region" description="Polar residues" evidence="1">
    <location>
        <begin position="68"/>
        <end position="90"/>
    </location>
</feature>
<organism evidence="2 3">
    <name type="scientific">Sphaerosporella brunnea</name>
    <dbReference type="NCBI Taxonomy" id="1250544"/>
    <lineage>
        <taxon>Eukaryota</taxon>
        <taxon>Fungi</taxon>
        <taxon>Dikarya</taxon>
        <taxon>Ascomycota</taxon>
        <taxon>Pezizomycotina</taxon>
        <taxon>Pezizomycetes</taxon>
        <taxon>Pezizales</taxon>
        <taxon>Pyronemataceae</taxon>
        <taxon>Sphaerosporella</taxon>
    </lineage>
</organism>
<feature type="region of interest" description="Disordered" evidence="1">
    <location>
        <begin position="195"/>
        <end position="246"/>
    </location>
</feature>
<evidence type="ECO:0000256" key="1">
    <source>
        <dbReference type="SAM" id="MobiDB-lite"/>
    </source>
</evidence>
<comment type="caution">
    <text evidence="2">The sequence shown here is derived from an EMBL/GenBank/DDBJ whole genome shotgun (WGS) entry which is preliminary data.</text>
</comment>
<sequence length="246" mass="27607">MDRSPIKPSYSPPPSPSIPQEWSYLKNAAFTTTNPTPRHFPGRSSSASSPPPLPRQYREYQEYRNAGAPSNSPSPCQSITSASSDSNQPRHASMLEIEEVTDFADDVDSGIDVLHGEFEDAPEEGAEDYYSDEDSNYDNNSDAENDKRFVLIGLQRMWQYYQRHGGCERKNQDQWPSTPMLRKRTLAESLDGGCEGGDYDYDSGNNTDSSSGGQIRRRKLAATSRRPEVETESMRSTPDLIMDMEL</sequence>
<dbReference type="EMBL" id="VXIS01000054">
    <property type="protein sequence ID" value="KAA8909803.1"/>
    <property type="molecule type" value="Genomic_DNA"/>
</dbReference>
<accession>A0A5J5F1M7</accession>
<feature type="region of interest" description="Disordered" evidence="1">
    <location>
        <begin position="117"/>
        <end position="143"/>
    </location>
</feature>
<reference evidence="2 3" key="1">
    <citation type="submission" date="2019-09" db="EMBL/GenBank/DDBJ databases">
        <title>Draft genome of the ectomycorrhizal ascomycete Sphaerosporella brunnea.</title>
        <authorList>
            <consortium name="DOE Joint Genome Institute"/>
            <person name="Benucci G.M."/>
            <person name="Marozzi G."/>
            <person name="Antonielli L."/>
            <person name="Sanchez S."/>
            <person name="Marco P."/>
            <person name="Wang X."/>
            <person name="Falini L.B."/>
            <person name="Barry K."/>
            <person name="Haridas S."/>
            <person name="Lipzen A."/>
            <person name="Labutti K."/>
            <person name="Grigoriev I.V."/>
            <person name="Murat C."/>
            <person name="Martin F."/>
            <person name="Albertini E."/>
            <person name="Donnini D."/>
            <person name="Bonito G."/>
        </authorList>
    </citation>
    <scope>NUCLEOTIDE SEQUENCE [LARGE SCALE GENOMIC DNA]</scope>
    <source>
        <strain evidence="2 3">Sb_GMNB300</strain>
    </source>
</reference>
<evidence type="ECO:0000313" key="2">
    <source>
        <dbReference type="EMBL" id="KAA8909803.1"/>
    </source>
</evidence>
<gene>
    <name evidence="2" type="ORF">FN846DRAFT_594064</name>
</gene>
<keyword evidence="3" id="KW-1185">Reference proteome</keyword>
<dbReference type="InParanoid" id="A0A5J5F1M7"/>
<proteinExistence type="predicted"/>
<dbReference type="AlphaFoldDB" id="A0A5J5F1M7"/>
<feature type="compositionally biased region" description="Acidic residues" evidence="1">
    <location>
        <begin position="119"/>
        <end position="136"/>
    </location>
</feature>